<dbReference type="Proteomes" id="UP001500724">
    <property type="component" value="Unassembled WGS sequence"/>
</dbReference>
<proteinExistence type="predicted"/>
<dbReference type="InterPro" id="IPR003765">
    <property type="entry name" value="NO3_reductase_chaperone_NarJ"/>
</dbReference>
<reference evidence="4" key="1">
    <citation type="journal article" date="2019" name="Int. J. Syst. Evol. Microbiol.">
        <title>The Global Catalogue of Microorganisms (GCM) 10K type strain sequencing project: providing services to taxonomists for standard genome sequencing and annotation.</title>
        <authorList>
            <consortium name="The Broad Institute Genomics Platform"/>
            <consortium name="The Broad Institute Genome Sequencing Center for Infectious Disease"/>
            <person name="Wu L."/>
            <person name="Ma J."/>
        </authorList>
    </citation>
    <scope>NUCLEOTIDE SEQUENCE [LARGE SCALE GENOMIC DNA]</scope>
    <source>
        <strain evidence="4">JCM 10367</strain>
    </source>
</reference>
<evidence type="ECO:0000313" key="4">
    <source>
        <dbReference type="Proteomes" id="UP001500724"/>
    </source>
</evidence>
<dbReference type="RefSeq" id="WP_343997422.1">
    <property type="nucleotide sequence ID" value="NZ_BAAAGU010000002.1"/>
</dbReference>
<evidence type="ECO:0000256" key="2">
    <source>
        <dbReference type="SAM" id="MobiDB-lite"/>
    </source>
</evidence>
<dbReference type="PANTHER" id="PTHR43680:SF2">
    <property type="entry name" value="NITRATE REDUCTASE MOLYBDENUM COFACTOR ASSEMBLY CHAPERONE NARJ"/>
    <property type="match status" value="1"/>
</dbReference>
<dbReference type="InterPro" id="IPR036411">
    <property type="entry name" value="TorD-like_sf"/>
</dbReference>
<dbReference type="InterPro" id="IPR020945">
    <property type="entry name" value="DMSO/NO3_reduct_chaperone"/>
</dbReference>
<evidence type="ECO:0008006" key="5">
    <source>
        <dbReference type="Google" id="ProtNLM"/>
    </source>
</evidence>
<feature type="region of interest" description="Disordered" evidence="2">
    <location>
        <begin position="192"/>
        <end position="226"/>
    </location>
</feature>
<keyword evidence="4" id="KW-1185">Reference proteome</keyword>
<dbReference type="SUPFAM" id="SSF89155">
    <property type="entry name" value="TorD-like"/>
    <property type="match status" value="1"/>
</dbReference>
<protein>
    <recommendedName>
        <fullName evidence="5">Nitrate reductase molybdenum cofactor assembly chaperone</fullName>
    </recommendedName>
</protein>
<accession>A0ABP3SAU8</accession>
<dbReference type="EMBL" id="BAAAGU010000002">
    <property type="protein sequence ID" value="GAA0630851.1"/>
    <property type="molecule type" value="Genomic_DNA"/>
</dbReference>
<evidence type="ECO:0000313" key="3">
    <source>
        <dbReference type="EMBL" id="GAA0630851.1"/>
    </source>
</evidence>
<evidence type="ECO:0000256" key="1">
    <source>
        <dbReference type="ARBA" id="ARBA00023063"/>
    </source>
</evidence>
<sequence>MKRTIKPAARQRIESWHPYAWQIQSLLLGYPDDTPSRTALAERVAPVLPAQVREPLLRFTAHVRAVQPDDLAAAYVDTFDHRKRCCPYLTYYAHGDTRKRGLALLRLKQAYARAGWRLGDEELPDHLAVLLEFAGAEPAAGHRLLTEHRAGLELLRLSLRDTGSPWAHLLDSVSATLPPLAGDQRQAVARLAAEGPPEEQVGLDPYGLDPSAPPPYLSAPQAGGPR</sequence>
<dbReference type="Pfam" id="PF02613">
    <property type="entry name" value="Nitrate_red_del"/>
    <property type="match status" value="1"/>
</dbReference>
<name>A0ABP3SAU8_9ACTN</name>
<dbReference type="Gene3D" id="1.10.3480.10">
    <property type="entry name" value="TorD-like"/>
    <property type="match status" value="1"/>
</dbReference>
<dbReference type="NCBIfam" id="TIGR00684">
    <property type="entry name" value="narJ"/>
    <property type="match status" value="1"/>
</dbReference>
<gene>
    <name evidence="3" type="ORF">GCM10009535_02860</name>
</gene>
<organism evidence="3 4">
    <name type="scientific">Streptomyces thermocarboxydovorans</name>
    <dbReference type="NCBI Taxonomy" id="59298"/>
    <lineage>
        <taxon>Bacteria</taxon>
        <taxon>Bacillati</taxon>
        <taxon>Actinomycetota</taxon>
        <taxon>Actinomycetes</taxon>
        <taxon>Kitasatosporales</taxon>
        <taxon>Streptomycetaceae</taxon>
        <taxon>Streptomyces</taxon>
    </lineage>
</organism>
<dbReference type="PANTHER" id="PTHR43680">
    <property type="entry name" value="NITRATE REDUCTASE MOLYBDENUM COFACTOR ASSEMBLY CHAPERONE"/>
    <property type="match status" value="1"/>
</dbReference>
<keyword evidence="1" id="KW-0534">Nitrate assimilation</keyword>
<comment type="caution">
    <text evidence="3">The sequence shown here is derived from an EMBL/GenBank/DDBJ whole genome shotgun (WGS) entry which is preliminary data.</text>
</comment>